<protein>
    <submittedName>
        <fullName evidence="1">Uncharacterized protein</fullName>
    </submittedName>
</protein>
<proteinExistence type="predicted"/>
<evidence type="ECO:0000313" key="1">
    <source>
        <dbReference type="EMBL" id="OGC47922.1"/>
    </source>
</evidence>
<comment type="caution">
    <text evidence="1">The sequence shown here is derived from an EMBL/GenBank/DDBJ whole genome shotgun (WGS) entry which is preliminary data.</text>
</comment>
<dbReference type="STRING" id="1802617.A2886_01545"/>
<name>A0A1F4USN5_UNCKA</name>
<dbReference type="AlphaFoldDB" id="A0A1F4USN5"/>
<reference evidence="1 2" key="1">
    <citation type="journal article" date="2016" name="Nat. Commun.">
        <title>Thousands of microbial genomes shed light on interconnected biogeochemical processes in an aquifer system.</title>
        <authorList>
            <person name="Anantharaman K."/>
            <person name="Brown C.T."/>
            <person name="Hug L.A."/>
            <person name="Sharon I."/>
            <person name="Castelle C.J."/>
            <person name="Probst A.J."/>
            <person name="Thomas B.C."/>
            <person name="Singh A."/>
            <person name="Wilkins M.J."/>
            <person name="Karaoz U."/>
            <person name="Brodie E.L."/>
            <person name="Williams K.H."/>
            <person name="Hubbard S.S."/>
            <person name="Banfield J.F."/>
        </authorList>
    </citation>
    <scope>NUCLEOTIDE SEQUENCE [LARGE SCALE GENOMIC DNA]</scope>
</reference>
<sequence>MAIVRERRWHPLNEPDDVNEILLTIWMKPIPGVPQRYEHFSIDRRAKPKEIIAELKKLSRVFPGEIDHIETKRRFFGGLVSGATFWPGDPFDLEKALLKRFHEMGISNTKAEILWWQLLWMRLTTPFRKLRDLLTRS</sequence>
<dbReference type="Proteomes" id="UP000176608">
    <property type="component" value="Unassembled WGS sequence"/>
</dbReference>
<organism evidence="1 2">
    <name type="scientific">candidate division WWE3 bacterium RIFCSPHIGHO2_01_FULL_42_13</name>
    <dbReference type="NCBI Taxonomy" id="1802617"/>
    <lineage>
        <taxon>Bacteria</taxon>
        <taxon>Katanobacteria</taxon>
    </lineage>
</organism>
<evidence type="ECO:0000313" key="2">
    <source>
        <dbReference type="Proteomes" id="UP000176608"/>
    </source>
</evidence>
<accession>A0A1F4USN5</accession>
<dbReference type="EMBL" id="MEVA01000001">
    <property type="protein sequence ID" value="OGC47922.1"/>
    <property type="molecule type" value="Genomic_DNA"/>
</dbReference>
<gene>
    <name evidence="1" type="ORF">A2886_01545</name>
</gene>